<evidence type="ECO:0000313" key="2">
    <source>
        <dbReference type="Proteomes" id="UP000031327"/>
    </source>
</evidence>
<protein>
    <submittedName>
        <fullName evidence="1">Uncharacterized protein</fullName>
    </submittedName>
</protein>
<name>A0A0C1QAS1_9GAMM</name>
<gene>
    <name evidence="1" type="ORF">JF50_11335</name>
</gene>
<accession>A0A0C1QAS1</accession>
<dbReference type="Proteomes" id="UP000031327">
    <property type="component" value="Unassembled WGS sequence"/>
</dbReference>
<organism evidence="1 2">
    <name type="scientific">Pseudoalteromonas luteoviolacea</name>
    <dbReference type="NCBI Taxonomy" id="43657"/>
    <lineage>
        <taxon>Bacteria</taxon>
        <taxon>Pseudomonadati</taxon>
        <taxon>Pseudomonadota</taxon>
        <taxon>Gammaproteobacteria</taxon>
        <taxon>Alteromonadales</taxon>
        <taxon>Pseudoalteromonadaceae</taxon>
        <taxon>Pseudoalteromonas</taxon>
    </lineage>
</organism>
<dbReference type="AlphaFoldDB" id="A0A0C1QAS1"/>
<sequence>MFQHGKQVQEKKVNCGKCDVLILRATFDKTGGFCMPCFMELNNGLRPTELDALKEKGLFEYFNRWNIFVKNGVPKIKRNLSVIDKLNHYLPVINASISGYLRFGKGSFDGHKNSELLVELKVSSEGELLEFLSEVERFNNELMNVTKK</sequence>
<reference evidence="1 2" key="1">
    <citation type="submission" date="2014-12" db="EMBL/GenBank/DDBJ databases">
        <title>Draft Genome Sequence of Pseudoalteromonas luteoviolacea HI1.</title>
        <authorList>
            <person name="Asahina A.Y."/>
            <person name="Hadfield M.G."/>
        </authorList>
    </citation>
    <scope>NUCLEOTIDE SEQUENCE [LARGE SCALE GENOMIC DNA]</scope>
    <source>
        <strain evidence="1 2">HI1</strain>
    </source>
</reference>
<comment type="caution">
    <text evidence="1">The sequence shown here is derived from an EMBL/GenBank/DDBJ whole genome shotgun (WGS) entry which is preliminary data.</text>
</comment>
<dbReference type="EMBL" id="JWIC01000006">
    <property type="protein sequence ID" value="KID56530.1"/>
    <property type="molecule type" value="Genomic_DNA"/>
</dbReference>
<proteinExistence type="predicted"/>
<evidence type="ECO:0000313" key="1">
    <source>
        <dbReference type="EMBL" id="KID56530.1"/>
    </source>
</evidence>